<evidence type="ECO:0000313" key="2">
    <source>
        <dbReference type="Proteomes" id="UP000243002"/>
    </source>
</evidence>
<dbReference type="EMBL" id="PXXO01000001">
    <property type="protein sequence ID" value="PSJ07369.1"/>
    <property type="molecule type" value="Genomic_DNA"/>
</dbReference>
<reference evidence="1 2" key="1">
    <citation type="journal article" date="2018" name="Environ. Microbiol.">
        <title>Ecological and genomic features of two widespread freshwater picocyanobacteria.</title>
        <authorList>
            <person name="Cabello-Yeves P.J."/>
            <person name="Picazo A."/>
            <person name="Camacho A."/>
            <person name="Callieri C."/>
            <person name="Rosselli R."/>
            <person name="Roda-Garcia J.J."/>
            <person name="Coutinho F.H."/>
            <person name="Rodriguez-Valera F."/>
        </authorList>
    </citation>
    <scope>NUCLEOTIDE SEQUENCE [LARGE SCALE GENOMIC DNA]</scope>
    <source>
        <strain evidence="1 2">Tous</strain>
    </source>
</reference>
<dbReference type="AlphaFoldDB" id="A0A2P7N1N9"/>
<protein>
    <submittedName>
        <fullName evidence="1">Uncharacterized protein</fullName>
    </submittedName>
</protein>
<sequence>MLALGGLLALLGACLASEPARPTAQAAGLLPEQEAALLQRLAIADRQWLPRAETLPSGAVRYHYRLRANEPRLSVAELRALIANPPSFGAERLAIGELLMVLAKAGVRLELGQPRKPGAAGEWDPAARTLRIQPRVVAKGSVEFARVLNHEAIHVAQSCSNRGLRSRPRPLGLPSALPDHLSRVLNESVYSQASEQERQLEREAYANQTRLGLGAQLVRRHC</sequence>
<keyword evidence="2" id="KW-1185">Reference proteome</keyword>
<evidence type="ECO:0000313" key="1">
    <source>
        <dbReference type="EMBL" id="PSJ07369.1"/>
    </source>
</evidence>
<dbReference type="Proteomes" id="UP000243002">
    <property type="component" value="Unassembled WGS sequence"/>
</dbReference>
<comment type="caution">
    <text evidence="1">The sequence shown here is derived from an EMBL/GenBank/DDBJ whole genome shotgun (WGS) entry which is preliminary data.</text>
</comment>
<gene>
    <name evidence="1" type="ORF">C7K55_01115</name>
</gene>
<name>A0A2P7N1N9_9CYAN</name>
<organism evidence="1 2">
    <name type="scientific">Cyanobium usitatum str. Tous</name>
    <dbReference type="NCBI Taxonomy" id="2116684"/>
    <lineage>
        <taxon>Bacteria</taxon>
        <taxon>Bacillati</taxon>
        <taxon>Cyanobacteriota</taxon>
        <taxon>Cyanophyceae</taxon>
        <taxon>Synechococcales</taxon>
        <taxon>Prochlorococcaceae</taxon>
        <taxon>Cyanobium</taxon>
    </lineage>
</organism>
<accession>A0A2P7N1N9</accession>
<proteinExistence type="predicted"/>